<proteinExistence type="inferred from homology"/>
<gene>
    <name evidence="8" type="ORF">JCM19239_5822</name>
</gene>
<evidence type="ECO:0000256" key="2">
    <source>
        <dbReference type="ARBA" id="ARBA00009260"/>
    </source>
</evidence>
<comment type="function">
    <text evidence="1">Possible endonuclease which induces a single-strand cut and initiates DNA replication.</text>
</comment>
<protein>
    <recommendedName>
        <fullName evidence="7">Replication gene A protein-like domain-containing protein</fullName>
    </recommendedName>
</protein>
<evidence type="ECO:0000313" key="8">
    <source>
        <dbReference type="EMBL" id="GAL24995.1"/>
    </source>
</evidence>
<reference evidence="9" key="1">
    <citation type="submission" date="2014-09" db="EMBL/GenBank/DDBJ databases">
        <title>Vibrio variabilis JCM 19239. (C206) whole genome shotgun sequence.</title>
        <authorList>
            <person name="Sawabe T."/>
            <person name="Meirelles P."/>
            <person name="Nakanishi M."/>
            <person name="Sayaka M."/>
            <person name="Hattori M."/>
            <person name="Ohkuma M."/>
        </authorList>
    </citation>
    <scope>NUCLEOTIDE SEQUENCE [LARGE SCALE GENOMIC DNA]</scope>
    <source>
        <strain evidence="9">JCM 19239</strain>
    </source>
</reference>
<keyword evidence="5" id="KW-0255">Endonuclease</keyword>
<evidence type="ECO:0000259" key="7">
    <source>
        <dbReference type="Pfam" id="PF05840"/>
    </source>
</evidence>
<evidence type="ECO:0000256" key="4">
    <source>
        <dbReference type="ARBA" id="ARBA00022722"/>
    </source>
</evidence>
<feature type="domain" description="Replication gene A protein-like" evidence="7">
    <location>
        <begin position="2"/>
        <end position="71"/>
    </location>
</feature>
<keyword evidence="6" id="KW-0378">Hydrolase</keyword>
<keyword evidence="9" id="KW-1185">Reference proteome</keyword>
<accession>A0ABQ0J9S5</accession>
<organism evidence="8 9">
    <name type="scientific">Vibrio variabilis</name>
    <dbReference type="NCBI Taxonomy" id="990271"/>
    <lineage>
        <taxon>Bacteria</taxon>
        <taxon>Pseudomonadati</taxon>
        <taxon>Pseudomonadota</taxon>
        <taxon>Gammaproteobacteria</taxon>
        <taxon>Vibrionales</taxon>
        <taxon>Vibrionaceae</taxon>
        <taxon>Vibrio</taxon>
    </lineage>
</organism>
<evidence type="ECO:0000256" key="3">
    <source>
        <dbReference type="ARBA" id="ARBA00022705"/>
    </source>
</evidence>
<keyword evidence="4" id="KW-0540">Nuclease</keyword>
<keyword evidence="3" id="KW-0235">DNA replication</keyword>
<evidence type="ECO:0000256" key="6">
    <source>
        <dbReference type="ARBA" id="ARBA00022801"/>
    </source>
</evidence>
<evidence type="ECO:0000313" key="9">
    <source>
        <dbReference type="Proteomes" id="UP000029223"/>
    </source>
</evidence>
<name>A0ABQ0J9S5_9VIBR</name>
<dbReference type="EMBL" id="BBMS01000007">
    <property type="protein sequence ID" value="GAL24995.1"/>
    <property type="molecule type" value="Genomic_DNA"/>
</dbReference>
<sequence length="84" mass="9666">MSRLTLSNFKQQQREAQAFMESMVVISHETMQEFNLAEVASRTTANLENRRIELVVRSRGDEERAIDMGLKGYLSHGHCRQIPS</sequence>
<comment type="similarity">
    <text evidence="2">Belongs to the phage GPA family.</text>
</comment>
<dbReference type="Pfam" id="PF05840">
    <property type="entry name" value="Phage_GPA"/>
    <property type="match status" value="1"/>
</dbReference>
<evidence type="ECO:0000256" key="5">
    <source>
        <dbReference type="ARBA" id="ARBA00022759"/>
    </source>
</evidence>
<comment type="caution">
    <text evidence="8">The sequence shown here is derived from an EMBL/GenBank/DDBJ whole genome shotgun (WGS) entry which is preliminary data.</text>
</comment>
<dbReference type="InterPro" id="IPR008766">
    <property type="entry name" value="Replication_gene_A-like"/>
</dbReference>
<dbReference type="Proteomes" id="UP000029223">
    <property type="component" value="Unassembled WGS sequence"/>
</dbReference>
<evidence type="ECO:0000256" key="1">
    <source>
        <dbReference type="ARBA" id="ARBA00003293"/>
    </source>
</evidence>